<feature type="region of interest" description="Disordered" evidence="7">
    <location>
        <begin position="1725"/>
        <end position="1759"/>
    </location>
</feature>
<evidence type="ECO:0000259" key="8">
    <source>
        <dbReference type="PROSITE" id="PS50090"/>
    </source>
</evidence>
<dbReference type="Pfam" id="PF13921">
    <property type="entry name" value="Myb_DNA-bind_6"/>
    <property type="match status" value="1"/>
</dbReference>
<feature type="domain" description="HTH myb-type" evidence="9">
    <location>
        <begin position="84"/>
        <end position="139"/>
    </location>
</feature>
<dbReference type="Proteomes" id="UP001202328">
    <property type="component" value="Unassembled WGS sequence"/>
</dbReference>
<evidence type="ECO:0000313" key="11">
    <source>
        <dbReference type="Proteomes" id="UP001202328"/>
    </source>
</evidence>
<feature type="compositionally biased region" description="Basic and acidic residues" evidence="7">
    <location>
        <begin position="1255"/>
        <end position="1281"/>
    </location>
</feature>
<feature type="domain" description="Myb-like" evidence="8">
    <location>
        <begin position="136"/>
        <end position="186"/>
    </location>
</feature>
<accession>A0AAD4XU94</accession>
<evidence type="ECO:0000256" key="1">
    <source>
        <dbReference type="ARBA" id="ARBA00004123"/>
    </source>
</evidence>
<keyword evidence="2" id="KW-0677">Repeat</keyword>
<dbReference type="PROSITE" id="PS51294">
    <property type="entry name" value="HTH_MYB"/>
    <property type="match status" value="3"/>
</dbReference>
<reference evidence="10" key="1">
    <citation type="submission" date="2022-04" db="EMBL/GenBank/DDBJ databases">
        <title>A functionally conserved STORR gene fusion in Papaver species that diverged 16.8 million years ago.</title>
        <authorList>
            <person name="Catania T."/>
        </authorList>
    </citation>
    <scope>NUCLEOTIDE SEQUENCE</scope>
    <source>
        <strain evidence="10">S-188037</strain>
    </source>
</reference>
<dbReference type="SMART" id="SM00717">
    <property type="entry name" value="SANT"/>
    <property type="match status" value="3"/>
</dbReference>
<keyword evidence="11" id="KW-1185">Reference proteome</keyword>
<gene>
    <name evidence="10" type="ORF">MKW98_008540</name>
</gene>
<evidence type="ECO:0000313" key="10">
    <source>
        <dbReference type="EMBL" id="KAI3950095.1"/>
    </source>
</evidence>
<evidence type="ECO:0000256" key="2">
    <source>
        <dbReference type="ARBA" id="ARBA00022737"/>
    </source>
</evidence>
<feature type="region of interest" description="Disordered" evidence="7">
    <location>
        <begin position="1255"/>
        <end position="1285"/>
    </location>
</feature>
<feature type="compositionally biased region" description="Basic and acidic residues" evidence="7">
    <location>
        <begin position="1081"/>
        <end position="1095"/>
    </location>
</feature>
<dbReference type="PANTHER" id="PTHR45614">
    <property type="entry name" value="MYB PROTEIN-RELATED"/>
    <property type="match status" value="1"/>
</dbReference>
<feature type="compositionally biased region" description="Polar residues" evidence="7">
    <location>
        <begin position="332"/>
        <end position="345"/>
    </location>
</feature>
<dbReference type="Gene3D" id="1.10.10.60">
    <property type="entry name" value="Homeodomain-like"/>
    <property type="match status" value="3"/>
</dbReference>
<organism evidence="10 11">
    <name type="scientific">Papaver atlanticum</name>
    <dbReference type="NCBI Taxonomy" id="357466"/>
    <lineage>
        <taxon>Eukaryota</taxon>
        <taxon>Viridiplantae</taxon>
        <taxon>Streptophyta</taxon>
        <taxon>Embryophyta</taxon>
        <taxon>Tracheophyta</taxon>
        <taxon>Spermatophyta</taxon>
        <taxon>Magnoliopsida</taxon>
        <taxon>Ranunculales</taxon>
        <taxon>Papaveraceae</taxon>
        <taxon>Papaveroideae</taxon>
        <taxon>Papaver</taxon>
    </lineage>
</organism>
<dbReference type="EMBL" id="JAJJMB010002922">
    <property type="protein sequence ID" value="KAI3950095.1"/>
    <property type="molecule type" value="Genomic_DNA"/>
</dbReference>
<dbReference type="FunFam" id="1.10.10.60:FF:000010">
    <property type="entry name" value="Transcriptional activator Myb isoform A"/>
    <property type="match status" value="1"/>
</dbReference>
<dbReference type="InterPro" id="IPR050560">
    <property type="entry name" value="MYB_TF"/>
</dbReference>
<sequence length="1785" mass="199958">MAEAKIDVPYCSQNRVSTISEEERISRTIRGPIRHREGGWTAEDDDYLRKWVEVYKGKHWKKIASGLHNRTDVQCLHRWQKVLNPEVNKGPWSQEEDRKLIELVSKSEPIKWSVVAKSIPGRIGKQCRERWHNHLDPNIKKDAWTKDEELAIVRAHRVYGNQWAEIAKLLPGRTDNAIKNLWNCSLKKKFDLYLSAEPLPPVLKTGEDNARNIPTSSAKLRYPSIYWEDNLWNTDLQKNLGICLPTGKLPSFGSVLKTGEYDAKNATKSSVGNSAVCSNKGLNAIAGSCLGNENSTKNLWITPLLKNLDIHQSTERLRSSGSVLKTGEANPKSATKPTAVGNSTMSDKKGFSAGTRSCVENENSIVNIRNSSLKTMLDFHRSTGLLPAVGSVLNTRGDDEKKVTKSSVVGNSAVCNDKFFNASTRSCLENGHTGKNPWNSSLEENIDFHLFTGQLPPVGTVLNTEDYALQISISPAAGKISGCNNDGFNDGTQCSLVNGDFYKVDEGCMDPAEPSIPEFLDARDPTGVLATESSNSVGVGCRQLASKHEFSRSNSKENLVKRRSIGNRERIIAGAPLPISVPVTGSLNQATSILTSEMGKTGVLATDSGNSVGLGCRQLVSEHEFSRSNSKENLVSDRSIGDIERSIAGALLSFSVPVTGSLNQETSDLTLEIGKTGVLATDSSNSDDLGCRQLASKHEFSRSNSKANLVKYRSIGDIERSTAGTLLSISVPVTGSLNQETPDLTSEIGKSGLLATDSSNFVGLGCRQLASKHKFSRSNSKANLVKYRSISDIERSTSGTPLPISAPVTKFKNRSATPVKESKPSKKSALSDAIRSQWELQRSLQDQREFQRKPQLRVVETARQPQKLFVEQKKVGEAFMLASQPSCSTNHAVSAGTSSTHLGQDLLIDGSNDMSLRNDLHEGMLELGVTGSLNQETADLTSVLSPTICLPPVCNNSLVDQRVESLFKNVAKSFSTLPSIVRKRKREAGGARKREEHIKEVQDEESLHSLEIKKTDNSKEKPGSMVSLGSDNISCRGNNTVSQFYSRKAWKDKSEVFNSLEKHLDGDEHKNEVMDEEELYSPERKKIDTSEEKPGSVDVNLKSDNSVCRGNSTVRLFYTRNTRPYRFRQKQSEMFYTRKVRPYGLRKTKSDVSVSLEKQLVRDEHTSKLQDEESLHTVERKQTDNGEKMAGSVDVNLKSDNSVCRGNSTVRLFYTRNARPYRFRQKQSDMFCTKKARPCGLSKNKSDVSVSLEKQLRGDEHTNEVQDEESLRRVERKKNDNGEEMAGSLDVSLKIESAACRGDSTVRLFYTRKSRPYGVMQKQSEMFKARPYGLTQIKSDVSVSLEKQLDRDEHTNEVQDEESLHTFERKKTDNGEEMAGSLDVNLKTESSTCRGNTTVRLFYSKKARPYGLRKNKSDVFQSLEKQLDGDYHTDEVKDEERLYALERKKLHIREENPELCRLRQKQSGMFYTRKARPYGSMQKNSDVSVSLKKRLDKDEHTNEAQNEESLHSVERKKPDDSEEMAGSLDVNLNSENSSCPGNSSVRLFYTNPSLYGSRQNKSDVLKSLENQLDGNEYINEVVDEEGLDSIGRKKVYTRDENAGSVDVNPKSDKSACRGNNTVRLFYTRKARLYRCRIKQSGQLYTRKARPYRLRQEESDISRSVETQLDRVEHSSEGQDRDTTRCRLKKSGMFYTRKARPNGLRQTKYDILKLIEKQLHRDEHANELRDERKLPSFERRVTDTSEEPGSGDVNLVTDNSAYHGNSSVRLFYTRKTRPCSSSQKTV</sequence>
<feature type="region of interest" description="Disordered" evidence="7">
    <location>
        <begin position="813"/>
        <end position="832"/>
    </location>
</feature>
<keyword evidence="3" id="KW-0805">Transcription regulation</keyword>
<evidence type="ECO:0000256" key="3">
    <source>
        <dbReference type="ARBA" id="ARBA00023015"/>
    </source>
</evidence>
<evidence type="ECO:0000256" key="4">
    <source>
        <dbReference type="ARBA" id="ARBA00023125"/>
    </source>
</evidence>
<feature type="region of interest" description="Disordered" evidence="7">
    <location>
        <begin position="985"/>
        <end position="1031"/>
    </location>
</feature>
<protein>
    <submittedName>
        <fullName evidence="10">Uncharacterized protein</fullName>
    </submittedName>
</protein>
<keyword evidence="5" id="KW-0804">Transcription</keyword>
<feature type="compositionally biased region" description="Basic and acidic residues" evidence="7">
    <location>
        <begin position="987"/>
        <end position="1022"/>
    </location>
</feature>
<evidence type="ECO:0000256" key="6">
    <source>
        <dbReference type="ARBA" id="ARBA00023242"/>
    </source>
</evidence>
<name>A0AAD4XU94_9MAGN</name>
<feature type="region of interest" description="Disordered" evidence="7">
    <location>
        <begin position="1072"/>
        <end position="1104"/>
    </location>
</feature>
<dbReference type="InterPro" id="IPR001005">
    <property type="entry name" value="SANT/Myb"/>
</dbReference>
<feature type="domain" description="Myb-like" evidence="8">
    <location>
        <begin position="84"/>
        <end position="135"/>
    </location>
</feature>
<feature type="region of interest" description="Disordered" evidence="7">
    <location>
        <begin position="1350"/>
        <end position="1382"/>
    </location>
</feature>
<keyword evidence="6" id="KW-0539">Nucleus</keyword>
<dbReference type="Pfam" id="PF00249">
    <property type="entry name" value="Myb_DNA-binding"/>
    <property type="match status" value="1"/>
</dbReference>
<dbReference type="InterPro" id="IPR009057">
    <property type="entry name" value="Homeodomain-like_sf"/>
</dbReference>
<proteinExistence type="predicted"/>
<comment type="caution">
    <text evidence="10">The sequence shown here is derived from an EMBL/GenBank/DDBJ whole genome shotgun (WGS) entry which is preliminary data.</text>
</comment>
<evidence type="ECO:0000256" key="7">
    <source>
        <dbReference type="SAM" id="MobiDB-lite"/>
    </source>
</evidence>
<dbReference type="GO" id="GO:0005634">
    <property type="term" value="C:nucleus"/>
    <property type="evidence" value="ECO:0007669"/>
    <property type="project" value="UniProtKB-SubCell"/>
</dbReference>
<feature type="region of interest" description="Disordered" evidence="7">
    <location>
        <begin position="1476"/>
        <end position="1525"/>
    </location>
</feature>
<dbReference type="PROSITE" id="PS50090">
    <property type="entry name" value="MYB_LIKE"/>
    <property type="match status" value="3"/>
</dbReference>
<feature type="region of interest" description="Disordered" evidence="7">
    <location>
        <begin position="1654"/>
        <end position="1684"/>
    </location>
</feature>
<dbReference type="GO" id="GO:0000981">
    <property type="term" value="F:DNA-binding transcription factor activity, RNA polymerase II-specific"/>
    <property type="evidence" value="ECO:0007669"/>
    <property type="project" value="TreeGrafter"/>
</dbReference>
<feature type="compositionally biased region" description="Basic and acidic residues" evidence="7">
    <location>
        <begin position="1725"/>
        <end position="1742"/>
    </location>
</feature>
<evidence type="ECO:0000256" key="5">
    <source>
        <dbReference type="ARBA" id="ARBA00023163"/>
    </source>
</evidence>
<feature type="domain" description="Myb-like" evidence="8">
    <location>
        <begin position="32"/>
        <end position="83"/>
    </location>
</feature>
<dbReference type="InterPro" id="IPR017930">
    <property type="entry name" value="Myb_dom"/>
</dbReference>
<comment type="subcellular location">
    <subcellularLocation>
        <location evidence="1">Nucleus</location>
    </subcellularLocation>
</comment>
<feature type="domain" description="HTH myb-type" evidence="9">
    <location>
        <begin position="140"/>
        <end position="190"/>
    </location>
</feature>
<feature type="region of interest" description="Disordered" evidence="7">
    <location>
        <begin position="319"/>
        <end position="355"/>
    </location>
</feature>
<dbReference type="SUPFAM" id="SSF46689">
    <property type="entry name" value="Homeodomain-like"/>
    <property type="match status" value="2"/>
</dbReference>
<feature type="compositionally biased region" description="Basic and acidic residues" evidence="7">
    <location>
        <begin position="1493"/>
        <end position="1519"/>
    </location>
</feature>
<dbReference type="PANTHER" id="PTHR45614:SF232">
    <property type="entry name" value="TRANSCRIPTION FACTOR MYB3R-2"/>
    <property type="match status" value="1"/>
</dbReference>
<dbReference type="CDD" id="cd00167">
    <property type="entry name" value="SANT"/>
    <property type="match status" value="3"/>
</dbReference>
<dbReference type="GO" id="GO:0000978">
    <property type="term" value="F:RNA polymerase II cis-regulatory region sequence-specific DNA binding"/>
    <property type="evidence" value="ECO:0007669"/>
    <property type="project" value="TreeGrafter"/>
</dbReference>
<keyword evidence="4" id="KW-0238">DNA-binding</keyword>
<evidence type="ECO:0000259" key="9">
    <source>
        <dbReference type="PROSITE" id="PS51294"/>
    </source>
</evidence>
<feature type="compositionally biased region" description="Basic and acidic residues" evidence="7">
    <location>
        <begin position="1350"/>
        <end position="1374"/>
    </location>
</feature>
<dbReference type="FunFam" id="1.10.10.60:FF:000016">
    <property type="entry name" value="Transcriptional activator Myb isoform A"/>
    <property type="match status" value="1"/>
</dbReference>
<feature type="domain" description="HTH myb-type" evidence="9">
    <location>
        <begin position="40"/>
        <end position="83"/>
    </location>
</feature>